<evidence type="ECO:0000313" key="11">
    <source>
        <dbReference type="Proteomes" id="UP000297454"/>
    </source>
</evidence>
<dbReference type="InterPro" id="IPR025720">
    <property type="entry name" value="RibU"/>
</dbReference>
<sequence>MKVIKNKIEIFSINNMVKISIFAAMAGLLALFKFPIPIAPSFMTVDFGDVATLLSGFTLGPVLGGITVILKNLINLMLNGTTTAYVGELSNTIVGVTFVVISSLIYWCKKTRKAAILGLVFGIIGMSFIATFSNYFVIFPIYAKIFHIRVDGFVKFVPKSYNIVKNYYDLMVLSVLPFNIVKGTLNAIVTFLVYKKISKAMKKI</sequence>
<evidence type="ECO:0000256" key="9">
    <source>
        <dbReference type="SAM" id="Phobius"/>
    </source>
</evidence>
<feature type="transmembrane region" description="Helical" evidence="9">
    <location>
        <begin position="89"/>
        <end position="108"/>
    </location>
</feature>
<dbReference type="GO" id="GO:0032217">
    <property type="term" value="F:riboflavin transmembrane transporter activity"/>
    <property type="evidence" value="ECO:0007669"/>
    <property type="project" value="UniProtKB-UniRule"/>
</dbReference>
<dbReference type="PIRSF" id="PIRSF037778">
    <property type="entry name" value="UCP037778_transp_RibU"/>
    <property type="match status" value="1"/>
</dbReference>
<dbReference type="Pfam" id="PF12822">
    <property type="entry name" value="ECF_trnsprt"/>
    <property type="match status" value="1"/>
</dbReference>
<comment type="function">
    <text evidence="8">Probably a riboflavin-binding protein that interacts with the energy-coupling factor (ECF) ABC-transporter complex.</text>
</comment>
<comment type="similarity">
    <text evidence="2 8">Belongs to the prokaryotic riboflavin transporter (P-RFT) (TC 2.A.87) family.</text>
</comment>
<evidence type="ECO:0000256" key="2">
    <source>
        <dbReference type="ARBA" id="ARBA00005540"/>
    </source>
</evidence>
<organism evidence="10 11">
    <name type="scientific">Helcococcus ovis</name>
    <dbReference type="NCBI Taxonomy" id="72026"/>
    <lineage>
        <taxon>Bacteria</taxon>
        <taxon>Bacillati</taxon>
        <taxon>Bacillota</taxon>
        <taxon>Tissierellia</taxon>
        <taxon>Tissierellales</taxon>
        <taxon>Peptoniphilaceae</taxon>
        <taxon>Helcococcus</taxon>
    </lineage>
</organism>
<keyword evidence="11" id="KW-1185">Reference proteome</keyword>
<dbReference type="PANTHER" id="PTHR38438">
    <property type="entry name" value="RIBOFLAVIN TRANSPORTER RIBU"/>
    <property type="match status" value="1"/>
</dbReference>
<dbReference type="RefSeq" id="WP_134711550.1">
    <property type="nucleotide sequence ID" value="NZ_CP119081.1"/>
</dbReference>
<keyword evidence="3 8" id="KW-0813">Transport</keyword>
<evidence type="ECO:0000256" key="1">
    <source>
        <dbReference type="ARBA" id="ARBA00004651"/>
    </source>
</evidence>
<dbReference type="InterPro" id="IPR024529">
    <property type="entry name" value="ECF_trnsprt_substrate-spec"/>
</dbReference>
<evidence type="ECO:0000256" key="6">
    <source>
        <dbReference type="ARBA" id="ARBA00022989"/>
    </source>
</evidence>
<evidence type="ECO:0000256" key="3">
    <source>
        <dbReference type="ARBA" id="ARBA00022448"/>
    </source>
</evidence>
<proteinExistence type="inferred from homology"/>
<feature type="transmembrane region" description="Helical" evidence="9">
    <location>
        <begin position="115"/>
        <end position="143"/>
    </location>
</feature>
<dbReference type="EMBL" id="SCFR01000003">
    <property type="protein sequence ID" value="TFF67315.1"/>
    <property type="molecule type" value="Genomic_DNA"/>
</dbReference>
<dbReference type="GeneID" id="97031461"/>
<keyword evidence="4 8" id="KW-1003">Cell membrane</keyword>
<feature type="transmembrane region" description="Helical" evidence="9">
    <location>
        <begin position="19"/>
        <end position="38"/>
    </location>
</feature>
<feature type="transmembrane region" description="Helical" evidence="9">
    <location>
        <begin position="50"/>
        <end position="69"/>
    </location>
</feature>
<dbReference type="GO" id="GO:0005886">
    <property type="term" value="C:plasma membrane"/>
    <property type="evidence" value="ECO:0007669"/>
    <property type="project" value="UniProtKB-SubCell"/>
</dbReference>
<name>A0A4R9C441_9FIRM</name>
<evidence type="ECO:0000256" key="8">
    <source>
        <dbReference type="PIRNR" id="PIRNR037778"/>
    </source>
</evidence>
<keyword evidence="5 9" id="KW-0812">Transmembrane</keyword>
<keyword evidence="7 8" id="KW-0472">Membrane</keyword>
<gene>
    <name evidence="10" type="ORF">EQF91_01445</name>
</gene>
<evidence type="ECO:0000256" key="7">
    <source>
        <dbReference type="ARBA" id="ARBA00023136"/>
    </source>
</evidence>
<comment type="subcellular location">
    <subcellularLocation>
        <location evidence="1">Cell membrane</location>
        <topology evidence="1">Multi-pass membrane protein</topology>
    </subcellularLocation>
</comment>
<feature type="transmembrane region" description="Helical" evidence="9">
    <location>
        <begin position="170"/>
        <end position="194"/>
    </location>
</feature>
<evidence type="ECO:0000256" key="5">
    <source>
        <dbReference type="ARBA" id="ARBA00022692"/>
    </source>
</evidence>
<keyword evidence="6 9" id="KW-1133">Transmembrane helix</keyword>
<dbReference type="PANTHER" id="PTHR38438:SF1">
    <property type="entry name" value="RIBOFLAVIN TRANSPORTER RIBU"/>
    <property type="match status" value="1"/>
</dbReference>
<comment type="caution">
    <text evidence="10">The sequence shown here is derived from an EMBL/GenBank/DDBJ whole genome shotgun (WGS) entry which is preliminary data.</text>
</comment>
<accession>A0A4R9C441</accession>
<dbReference type="AlphaFoldDB" id="A0A4R9C441"/>
<reference evidence="10 11" key="1">
    <citation type="submission" date="2019-01" db="EMBL/GenBank/DDBJ databases">
        <title>Draft Genome Sequences of Helcococcus ovis Strains Isolated from the Uterus and Vagina of Dairy Cows with Metritis.</title>
        <authorList>
            <person name="Cunha F."/>
            <person name="Jeon S.J."/>
            <person name="Kutzer P."/>
            <person name="Galvao K.N."/>
        </authorList>
    </citation>
    <scope>NUCLEOTIDE SEQUENCE [LARGE SCALE GENOMIC DNA]</scope>
    <source>
        <strain evidence="10 11">KG-37</strain>
    </source>
</reference>
<dbReference type="Gene3D" id="1.10.1760.20">
    <property type="match status" value="1"/>
</dbReference>
<evidence type="ECO:0000256" key="4">
    <source>
        <dbReference type="ARBA" id="ARBA00022475"/>
    </source>
</evidence>
<evidence type="ECO:0000313" key="10">
    <source>
        <dbReference type="EMBL" id="TFF67315.1"/>
    </source>
</evidence>
<dbReference type="Proteomes" id="UP000297454">
    <property type="component" value="Unassembled WGS sequence"/>
</dbReference>
<protein>
    <recommendedName>
        <fullName evidence="8">Riboflavin transporter</fullName>
    </recommendedName>
</protein>
<dbReference type="OrthoDB" id="9809216at2"/>